<evidence type="ECO:0000313" key="2">
    <source>
        <dbReference type="EMBL" id="KWT84002.1"/>
    </source>
</evidence>
<accession>A0ABR5SFH6</accession>
<dbReference type="SUPFAM" id="SSF54447">
    <property type="entry name" value="ssDNA-binding transcriptional regulator domain"/>
    <property type="match status" value="1"/>
</dbReference>
<dbReference type="Gene3D" id="2.30.31.10">
    <property type="entry name" value="Transcriptional Coactivator Pc4, Chain A"/>
    <property type="match status" value="1"/>
</dbReference>
<evidence type="ECO:0000259" key="1">
    <source>
        <dbReference type="Pfam" id="PF02229"/>
    </source>
</evidence>
<dbReference type="InterPro" id="IPR003173">
    <property type="entry name" value="PC4_C"/>
</dbReference>
<evidence type="ECO:0000313" key="3">
    <source>
        <dbReference type="Proteomes" id="UP000060487"/>
    </source>
</evidence>
<feature type="domain" description="Transcriptional coactivator p15 (PC4) C-terminal" evidence="1">
    <location>
        <begin position="20"/>
        <end position="55"/>
    </location>
</feature>
<sequence length="72" mass="7904">MKAETLALSADEDLIVQVNAKGHVDIRTYVYDARGNSKPTKRGISIPPAVLDEFILLLKQAKQEIAEKSVPV</sequence>
<proteinExistence type="predicted"/>
<dbReference type="RefSeq" id="WP_085052709.1">
    <property type="nucleotide sequence ID" value="NZ_LNQR01000071.1"/>
</dbReference>
<keyword evidence="3" id="KW-1185">Reference proteome</keyword>
<dbReference type="EMBL" id="LNQR01000071">
    <property type="protein sequence ID" value="KWT84002.1"/>
    <property type="molecule type" value="Genomic_DNA"/>
</dbReference>
<reference evidence="2 3" key="1">
    <citation type="submission" date="2015-11" db="EMBL/GenBank/DDBJ databases">
        <authorList>
            <person name="Lin W."/>
        </authorList>
    </citation>
    <scope>NUCLEOTIDE SEQUENCE [LARGE SCALE GENOMIC DNA]</scope>
    <source>
        <strain evidence="2 3">HCH-1</strain>
    </source>
</reference>
<gene>
    <name evidence="2" type="ORF">ASN18_2106</name>
</gene>
<protein>
    <recommendedName>
        <fullName evidence="1">Transcriptional coactivator p15 (PC4) C-terminal domain-containing protein</fullName>
    </recommendedName>
</protein>
<comment type="caution">
    <text evidence="2">The sequence shown here is derived from an EMBL/GenBank/DDBJ whole genome shotgun (WGS) entry which is preliminary data.</text>
</comment>
<dbReference type="Proteomes" id="UP000060487">
    <property type="component" value="Unassembled WGS sequence"/>
</dbReference>
<organism evidence="2 3">
    <name type="scientific">Candidatus Magnetominusculus xianensis</name>
    <dbReference type="NCBI Taxonomy" id="1748249"/>
    <lineage>
        <taxon>Bacteria</taxon>
        <taxon>Pseudomonadati</taxon>
        <taxon>Nitrospirota</taxon>
        <taxon>Nitrospiria</taxon>
        <taxon>Nitrospirales</taxon>
        <taxon>Nitrospiraceae</taxon>
        <taxon>Candidatus Magnetominusculus</taxon>
    </lineage>
</organism>
<dbReference type="Pfam" id="PF02229">
    <property type="entry name" value="PC4"/>
    <property type="match status" value="1"/>
</dbReference>
<name>A0ABR5SFH6_9BACT</name>
<dbReference type="InterPro" id="IPR009044">
    <property type="entry name" value="ssDNA-bd_transcriptional_reg"/>
</dbReference>